<dbReference type="InterPro" id="IPR014716">
    <property type="entry name" value="Fibrinogen_a/b/g_C_1"/>
</dbReference>
<dbReference type="PANTHER" id="PTHR19143">
    <property type="entry name" value="FIBRINOGEN/TENASCIN/ANGIOPOEITIN"/>
    <property type="match status" value="1"/>
</dbReference>
<dbReference type="InterPro" id="IPR036056">
    <property type="entry name" value="Fibrinogen-like_C"/>
</dbReference>
<dbReference type="GO" id="GO:0005615">
    <property type="term" value="C:extracellular space"/>
    <property type="evidence" value="ECO:0007669"/>
    <property type="project" value="TreeGrafter"/>
</dbReference>
<proteinExistence type="predicted"/>
<dbReference type="PROSITE" id="PS50026">
    <property type="entry name" value="EGF_3"/>
    <property type="match status" value="1"/>
</dbReference>
<dbReference type="CDD" id="cd19941">
    <property type="entry name" value="TIL"/>
    <property type="match status" value="1"/>
</dbReference>
<dbReference type="Gene3D" id="2.10.25.10">
    <property type="entry name" value="Laminin"/>
    <property type="match status" value="2"/>
</dbReference>
<dbReference type="InterPro" id="IPR050373">
    <property type="entry name" value="Fibrinogen_C-term_domain"/>
</dbReference>
<dbReference type="Pfam" id="PF00147">
    <property type="entry name" value="Fibrinogen_C"/>
    <property type="match status" value="2"/>
</dbReference>
<dbReference type="NCBIfam" id="NF040941">
    <property type="entry name" value="GGGWT_bact"/>
    <property type="match status" value="1"/>
</dbReference>
<dbReference type="Gene3D" id="3.90.215.10">
    <property type="entry name" value="Gamma Fibrinogen, chain A, domain 1"/>
    <property type="match status" value="2"/>
</dbReference>
<sequence length="422" mass="47649">MAGKGGKGNDGARQVRSVGGNVGPSYFFYQNSEYPKDCMEVFNQCSGHSARGVYVIKPDGYPEAFEVIQRRENGYIHSDRQWKDYKEGYGFLGSEFWLGNEKLSFLTNQKKYELRVDLESVSGNFFIEYDVFRIGDEWSNYKVVSLGRYNGTADDIVTFCPANMKYGNCSCQATCDDSHGCDNSCNEEEGCVCAEGFLKKGNQCIPPQGCDCYIQGEGVLLRDTVYVNSDCTRRCNCTASGLRCDSVYQCDVHAVCKERDNILQCYCNEGYTGNGQTCKTDVSYTDCQDIYNAGHTDSGVYTIQPSNSPHPFEVYCNMSDDGGWTVFQRRIDGDVDFYLDWSSYRSGFGSPSDEHWLGNDNLYYLTNQGQKNYQLRIDLVNYYGSPYYAKYTLFRISDENDLYRLVGLGIFSGTAGLYFSLT</sequence>
<evidence type="ECO:0000313" key="5">
    <source>
        <dbReference type="Proteomes" id="UP001152320"/>
    </source>
</evidence>
<name>A0A9Q0YHU4_HOLLE</name>
<dbReference type="AlphaFoldDB" id="A0A9Q0YHU4"/>
<feature type="domain" description="Fibrinogen C-terminal" evidence="3">
    <location>
        <begin position="278"/>
        <end position="422"/>
    </location>
</feature>
<keyword evidence="1" id="KW-0245">EGF-like domain</keyword>
<evidence type="ECO:0000259" key="3">
    <source>
        <dbReference type="PROSITE" id="PS51406"/>
    </source>
</evidence>
<dbReference type="InterPro" id="IPR025615">
    <property type="entry name" value="TILa_dom"/>
</dbReference>
<reference evidence="4" key="1">
    <citation type="submission" date="2021-10" db="EMBL/GenBank/DDBJ databases">
        <title>Tropical sea cucumber genome reveals ecological adaptation and Cuvierian tubules defense mechanism.</title>
        <authorList>
            <person name="Chen T."/>
        </authorList>
    </citation>
    <scope>NUCLEOTIDE SEQUENCE</scope>
    <source>
        <strain evidence="4">Nanhai2018</strain>
        <tissue evidence="4">Muscle</tissue>
    </source>
</reference>
<feature type="domain" description="EGF-like" evidence="2">
    <location>
        <begin position="240"/>
        <end position="279"/>
    </location>
</feature>
<dbReference type="InterPro" id="IPR002181">
    <property type="entry name" value="Fibrinogen_a/b/g_C_dom"/>
</dbReference>
<dbReference type="Pfam" id="PF12714">
    <property type="entry name" value="TILa"/>
    <property type="match status" value="1"/>
</dbReference>
<dbReference type="PROSITE" id="PS51406">
    <property type="entry name" value="FIBRINOGEN_C_2"/>
    <property type="match status" value="2"/>
</dbReference>
<evidence type="ECO:0000256" key="1">
    <source>
        <dbReference type="PROSITE-ProRule" id="PRU00076"/>
    </source>
</evidence>
<evidence type="ECO:0000259" key="2">
    <source>
        <dbReference type="PROSITE" id="PS50026"/>
    </source>
</evidence>
<organism evidence="4 5">
    <name type="scientific">Holothuria leucospilota</name>
    <name type="common">Black long sea cucumber</name>
    <name type="synonym">Mertensiothuria leucospilota</name>
    <dbReference type="NCBI Taxonomy" id="206669"/>
    <lineage>
        <taxon>Eukaryota</taxon>
        <taxon>Metazoa</taxon>
        <taxon>Echinodermata</taxon>
        <taxon>Eleutherozoa</taxon>
        <taxon>Echinozoa</taxon>
        <taxon>Holothuroidea</taxon>
        <taxon>Aspidochirotacea</taxon>
        <taxon>Aspidochirotida</taxon>
        <taxon>Holothuriidae</taxon>
        <taxon>Holothuria</taxon>
    </lineage>
</organism>
<keyword evidence="5" id="KW-1185">Reference proteome</keyword>
<dbReference type="InterPro" id="IPR000742">
    <property type="entry name" value="EGF"/>
</dbReference>
<evidence type="ECO:0000313" key="4">
    <source>
        <dbReference type="EMBL" id="KAJ8022843.1"/>
    </source>
</evidence>
<accession>A0A9Q0YHU4</accession>
<dbReference type="SUPFAM" id="SSF56496">
    <property type="entry name" value="Fibrinogen C-terminal domain-like"/>
    <property type="match status" value="2"/>
</dbReference>
<comment type="caution">
    <text evidence="4">The sequence shown here is derived from an EMBL/GenBank/DDBJ whole genome shotgun (WGS) entry which is preliminary data.</text>
</comment>
<protein>
    <submittedName>
        <fullName evidence="4">Angiopoietin-1</fullName>
    </submittedName>
</protein>
<comment type="caution">
    <text evidence="1">Lacks conserved residue(s) required for the propagation of feature annotation.</text>
</comment>
<gene>
    <name evidence="4" type="ORF">HOLleu_37850</name>
</gene>
<dbReference type="Proteomes" id="UP001152320">
    <property type="component" value="Chromosome 20"/>
</dbReference>
<dbReference type="OrthoDB" id="6145874at2759"/>
<dbReference type="PROSITE" id="PS01186">
    <property type="entry name" value="EGF_2"/>
    <property type="match status" value="1"/>
</dbReference>
<dbReference type="EMBL" id="JAIZAY010000020">
    <property type="protein sequence ID" value="KAJ8022843.1"/>
    <property type="molecule type" value="Genomic_DNA"/>
</dbReference>
<feature type="domain" description="Fibrinogen C-terminal" evidence="3">
    <location>
        <begin position="29"/>
        <end position="201"/>
    </location>
</feature>
<dbReference type="SMART" id="SM00186">
    <property type="entry name" value="FBG"/>
    <property type="match status" value="2"/>
</dbReference>